<keyword evidence="6" id="KW-1185">Reference proteome</keyword>
<evidence type="ECO:0000256" key="3">
    <source>
        <dbReference type="ARBA" id="ARBA00023239"/>
    </source>
</evidence>
<dbReference type="InterPro" id="IPR040442">
    <property type="entry name" value="Pyrv_kinase-like_dom_sf"/>
</dbReference>
<evidence type="ECO:0000313" key="5">
    <source>
        <dbReference type="EMBL" id="KAB7512798.1"/>
    </source>
</evidence>
<dbReference type="AlphaFoldDB" id="A0A5N5U2V9"/>
<dbReference type="InterPro" id="IPR015813">
    <property type="entry name" value="Pyrv/PenolPyrv_kinase-like_dom"/>
</dbReference>
<proteinExistence type="inferred from homology"/>
<sequence>MFSTETFTVGAWVSLADPAVAEMVAPDAEFVMLDTEHAPNSTATIANQIRAIEAADGDAVPLARALDNDTGAIKRLLDVGARGVMVPMVESATETREAVEAARYPPEGSRGVAGTRASAYGRDLGEYVATANDEITLVVQIETQTGLDNVDEIAAVDGVDALFVGPADLSANLGVFGQFESDVFRGAVETILAAGEETATPVGTLATSPEGVDRYCAWGFDYLIAGTDAGHIQRGVSNLGERAREQVE</sequence>
<dbReference type="Pfam" id="PF03328">
    <property type="entry name" value="HpcH_HpaI"/>
    <property type="match status" value="1"/>
</dbReference>
<dbReference type="GO" id="GO:0016832">
    <property type="term" value="F:aldehyde-lyase activity"/>
    <property type="evidence" value="ECO:0007669"/>
    <property type="project" value="TreeGrafter"/>
</dbReference>
<dbReference type="PANTHER" id="PTHR30502:SF0">
    <property type="entry name" value="PHOSPHOENOLPYRUVATE CARBOXYLASE FAMILY PROTEIN"/>
    <property type="match status" value="1"/>
</dbReference>
<reference evidence="5 6" key="1">
    <citation type="submission" date="2019-10" db="EMBL/GenBank/DDBJ databases">
        <title>Unraveling microbial dark matter from salterns through culturing: the case of the genus Halosegnis.</title>
        <authorList>
            <person name="Duran-Viseras A."/>
            <person name="Andrei A.-S."/>
            <person name="Vera-Gargallo B."/>
            <person name="Ghai R."/>
            <person name="Sanchez-Porro C."/>
            <person name="Ventosa A."/>
        </authorList>
    </citation>
    <scope>NUCLEOTIDE SEQUENCE [LARGE SCALE GENOMIC DNA]</scope>
    <source>
        <strain evidence="5 6">F18-79</strain>
    </source>
</reference>
<name>A0A5N5U2V9_9EURY</name>
<dbReference type="EMBL" id="QKKZ01000006">
    <property type="protein sequence ID" value="KAB7512798.1"/>
    <property type="molecule type" value="Genomic_DNA"/>
</dbReference>
<feature type="domain" description="HpcH/HpaI aldolase/citrate lyase" evidence="4">
    <location>
        <begin position="10"/>
        <end position="231"/>
    </location>
</feature>
<comment type="similarity">
    <text evidence="1">Belongs to the HpcH/HpaI aldolase family.</text>
</comment>
<evidence type="ECO:0000259" key="4">
    <source>
        <dbReference type="Pfam" id="PF03328"/>
    </source>
</evidence>
<dbReference type="PANTHER" id="PTHR30502">
    <property type="entry name" value="2-KETO-3-DEOXY-L-RHAMNONATE ALDOLASE"/>
    <property type="match status" value="1"/>
</dbReference>
<gene>
    <name evidence="5" type="ORF">DM867_11400</name>
</gene>
<protein>
    <submittedName>
        <fullName evidence="5">Aldolase</fullName>
    </submittedName>
</protein>
<evidence type="ECO:0000256" key="2">
    <source>
        <dbReference type="ARBA" id="ARBA00022723"/>
    </source>
</evidence>
<evidence type="ECO:0000313" key="6">
    <source>
        <dbReference type="Proteomes" id="UP000326865"/>
    </source>
</evidence>
<dbReference type="InterPro" id="IPR005000">
    <property type="entry name" value="Aldolase/citrate-lyase_domain"/>
</dbReference>
<dbReference type="InterPro" id="IPR050251">
    <property type="entry name" value="HpcH-HpaI_aldolase"/>
</dbReference>
<keyword evidence="3" id="KW-0456">Lyase</keyword>
<keyword evidence="2" id="KW-0479">Metal-binding</keyword>
<dbReference type="SUPFAM" id="SSF51621">
    <property type="entry name" value="Phosphoenolpyruvate/pyruvate domain"/>
    <property type="match status" value="1"/>
</dbReference>
<evidence type="ECO:0000256" key="1">
    <source>
        <dbReference type="ARBA" id="ARBA00005568"/>
    </source>
</evidence>
<dbReference type="GO" id="GO:0005737">
    <property type="term" value="C:cytoplasm"/>
    <property type="evidence" value="ECO:0007669"/>
    <property type="project" value="TreeGrafter"/>
</dbReference>
<dbReference type="GO" id="GO:0046872">
    <property type="term" value="F:metal ion binding"/>
    <property type="evidence" value="ECO:0007669"/>
    <property type="project" value="UniProtKB-KW"/>
</dbReference>
<organism evidence="5 6">
    <name type="scientific">Halosegnis rubeus</name>
    <dbReference type="NCBI Taxonomy" id="2212850"/>
    <lineage>
        <taxon>Archaea</taxon>
        <taxon>Methanobacteriati</taxon>
        <taxon>Methanobacteriota</taxon>
        <taxon>Stenosarchaea group</taxon>
        <taxon>Halobacteria</taxon>
        <taxon>Halobacteriales</taxon>
        <taxon>Natronomonadaceae</taxon>
        <taxon>Halosegnis</taxon>
    </lineage>
</organism>
<dbReference type="Proteomes" id="UP000326865">
    <property type="component" value="Unassembled WGS sequence"/>
</dbReference>
<dbReference type="Gene3D" id="3.20.20.60">
    <property type="entry name" value="Phosphoenolpyruvate-binding domains"/>
    <property type="match status" value="1"/>
</dbReference>
<dbReference type="RefSeq" id="WP_152134281.1">
    <property type="nucleotide sequence ID" value="NZ_QKKZ01000006.1"/>
</dbReference>
<accession>A0A5N5U2V9</accession>
<comment type="caution">
    <text evidence="5">The sequence shown here is derived from an EMBL/GenBank/DDBJ whole genome shotgun (WGS) entry which is preliminary data.</text>
</comment>